<dbReference type="CDD" id="cd18186">
    <property type="entry name" value="BTB_POZ_ZBTB_KLHL-like"/>
    <property type="match status" value="1"/>
</dbReference>
<protein>
    <recommendedName>
        <fullName evidence="2">BTB domain-containing protein</fullName>
    </recommendedName>
</protein>
<dbReference type="PROSITE" id="PS50097">
    <property type="entry name" value="BTB"/>
    <property type="match status" value="1"/>
</dbReference>
<dbReference type="SUPFAM" id="SSF49785">
    <property type="entry name" value="Galactose-binding domain-like"/>
    <property type="match status" value="1"/>
</dbReference>
<evidence type="ECO:0000256" key="1">
    <source>
        <dbReference type="SAM" id="MobiDB-lite"/>
    </source>
</evidence>
<feature type="compositionally biased region" description="Polar residues" evidence="1">
    <location>
        <begin position="1"/>
        <end position="10"/>
    </location>
</feature>
<evidence type="ECO:0000313" key="4">
    <source>
        <dbReference type="EMBL" id="CAD9760191.1"/>
    </source>
</evidence>
<dbReference type="EMBL" id="HBHP01012955">
    <property type="protein sequence ID" value="CAD9760191.1"/>
    <property type="molecule type" value="Transcribed_RNA"/>
</dbReference>
<dbReference type="Pfam" id="PF00651">
    <property type="entry name" value="BTB"/>
    <property type="match status" value="1"/>
</dbReference>
<evidence type="ECO:0000313" key="3">
    <source>
        <dbReference type="EMBL" id="CAD9760189.1"/>
    </source>
</evidence>
<dbReference type="EMBL" id="HBHP01012954">
    <property type="protein sequence ID" value="CAD9760189.1"/>
    <property type="molecule type" value="Transcribed_RNA"/>
</dbReference>
<dbReference type="InterPro" id="IPR000210">
    <property type="entry name" value="BTB/POZ_dom"/>
</dbReference>
<name>A0A7S2XAJ8_9EUKA</name>
<feature type="region of interest" description="Disordered" evidence="1">
    <location>
        <begin position="1"/>
        <end position="23"/>
    </location>
</feature>
<reference evidence="3" key="1">
    <citation type="submission" date="2021-01" db="EMBL/GenBank/DDBJ databases">
        <authorList>
            <person name="Corre E."/>
            <person name="Pelletier E."/>
            <person name="Niang G."/>
            <person name="Scheremetjew M."/>
            <person name="Finn R."/>
            <person name="Kale V."/>
            <person name="Holt S."/>
            <person name="Cochrane G."/>
            <person name="Meng A."/>
            <person name="Brown T."/>
            <person name="Cohen L."/>
        </authorList>
    </citation>
    <scope>NUCLEOTIDE SEQUENCE</scope>
    <source>
        <strain evidence="3">CCMP622</strain>
    </source>
</reference>
<dbReference type="InterPro" id="IPR011705">
    <property type="entry name" value="BACK"/>
</dbReference>
<dbReference type="Pfam" id="PF07707">
    <property type="entry name" value="BACK"/>
    <property type="match status" value="1"/>
</dbReference>
<feature type="domain" description="BTB" evidence="2">
    <location>
        <begin position="61"/>
        <end position="129"/>
    </location>
</feature>
<dbReference type="InterPro" id="IPR008979">
    <property type="entry name" value="Galactose-bd-like_sf"/>
</dbReference>
<dbReference type="PANTHER" id="PTHR47457:SF1">
    <property type="entry name" value="BTB DOMAIN-CONTAINING PROTEIN-RELATED"/>
    <property type="match status" value="1"/>
</dbReference>
<dbReference type="AlphaFoldDB" id="A0A7S2XAJ8"/>
<dbReference type="Gene3D" id="2.60.120.260">
    <property type="entry name" value="Galactose-binding domain-like"/>
    <property type="match status" value="1"/>
</dbReference>
<sequence length="484" mass="55271">MEATPQQAMSESPKAISLDPTEAETKSRVTEELLAQKGTKITQHSYICNAYGRMLDSGKYSDLTLVCRKKEFAVHRIVLATQSSVFAAQLYGGLAESKESVIVINPEYEPDAFGGFLRFLYMGEIRLHMNNIKILLTLADFYCVRALHNACFSFLDEQDFDMATLMGMMQTWSTGGAAIQGYLMSRYCDLVPSFYEFVKAKEFLTMNENVLIELLKLDQLCLEESEVLQAVISWGEHQMKSSTSPEGVKSLKETIANCMRYVRFELIDTKFIVTEVLPQKLISNERFVEIMQRKYSDNCPPPRRSTSFVAYDEKKRGIFYYIGSNGLKEEWRNPAKNGLITVTLSSSGGASRHCICDRKWTSGAVENSYGSAPTWIQFDLKNYQLVPRSYYVQQDQDHFLRNWRFEASQDTTSWTVLATYVNDTTITSECRFGHFKVKCGKPYRYFRIYVTGPSHKGQQSFDLTQVELFGRALPPKKKRTDAAI</sequence>
<dbReference type="InterPro" id="IPR011333">
    <property type="entry name" value="SKP1/BTB/POZ_sf"/>
</dbReference>
<gene>
    <name evidence="3" type="ORF">LSP00402_LOCUS8040</name>
    <name evidence="4" type="ORF">LSP00402_LOCUS8041</name>
</gene>
<proteinExistence type="predicted"/>
<dbReference type="SUPFAM" id="SSF54695">
    <property type="entry name" value="POZ domain"/>
    <property type="match status" value="1"/>
</dbReference>
<organism evidence="3">
    <name type="scientific">Lotharella oceanica</name>
    <dbReference type="NCBI Taxonomy" id="641309"/>
    <lineage>
        <taxon>Eukaryota</taxon>
        <taxon>Sar</taxon>
        <taxon>Rhizaria</taxon>
        <taxon>Cercozoa</taxon>
        <taxon>Chlorarachniophyceae</taxon>
        <taxon>Lotharella</taxon>
    </lineage>
</organism>
<dbReference type="Gene3D" id="1.25.40.420">
    <property type="match status" value="1"/>
</dbReference>
<dbReference type="Gene3D" id="3.30.710.10">
    <property type="entry name" value="Potassium Channel Kv1.1, Chain A"/>
    <property type="match status" value="1"/>
</dbReference>
<evidence type="ECO:0000259" key="2">
    <source>
        <dbReference type="PROSITE" id="PS50097"/>
    </source>
</evidence>
<dbReference type="SMART" id="SM00225">
    <property type="entry name" value="BTB"/>
    <property type="match status" value="1"/>
</dbReference>
<dbReference type="SMART" id="SM00875">
    <property type="entry name" value="BACK"/>
    <property type="match status" value="1"/>
</dbReference>
<accession>A0A7S2XAJ8</accession>
<dbReference type="PANTHER" id="PTHR47457">
    <property type="entry name" value="OS05G0345500 PROTEIN"/>
    <property type="match status" value="1"/>
</dbReference>